<dbReference type="Proteomes" id="UP001255185">
    <property type="component" value="Unassembled WGS sequence"/>
</dbReference>
<sequence>MRNSNYLRLVCAFLALYILNCSIDTSDLYRNGAKKNLSINHQESVAELIIEKVLGFENAIPEMDDSDAENHSTLKKTSIADFFILPNCALELKNFQVASTSKNIGFSKSSRLQTYFEIHSPPPEI</sequence>
<protein>
    <recommendedName>
        <fullName evidence="3">Lipoprotein</fullName>
    </recommendedName>
</protein>
<organism evidence="1 2">
    <name type="scientific">Flavobacterium arsenatis</name>
    <dbReference type="NCBI Taxonomy" id="1484332"/>
    <lineage>
        <taxon>Bacteria</taxon>
        <taxon>Pseudomonadati</taxon>
        <taxon>Bacteroidota</taxon>
        <taxon>Flavobacteriia</taxon>
        <taxon>Flavobacteriales</taxon>
        <taxon>Flavobacteriaceae</taxon>
        <taxon>Flavobacterium</taxon>
    </lineage>
</organism>
<proteinExistence type="predicted"/>
<evidence type="ECO:0000313" key="1">
    <source>
        <dbReference type="EMBL" id="MDR6968243.1"/>
    </source>
</evidence>
<evidence type="ECO:0008006" key="3">
    <source>
        <dbReference type="Google" id="ProtNLM"/>
    </source>
</evidence>
<name>A0ABU1TR95_9FLAO</name>
<dbReference type="RefSeq" id="WP_310026754.1">
    <property type="nucleotide sequence ID" value="NZ_JAVDVI010000009.1"/>
</dbReference>
<comment type="caution">
    <text evidence="1">The sequence shown here is derived from an EMBL/GenBank/DDBJ whole genome shotgun (WGS) entry which is preliminary data.</text>
</comment>
<evidence type="ECO:0000313" key="2">
    <source>
        <dbReference type="Proteomes" id="UP001255185"/>
    </source>
</evidence>
<dbReference type="EMBL" id="JAVDVI010000009">
    <property type="protein sequence ID" value="MDR6968243.1"/>
    <property type="molecule type" value="Genomic_DNA"/>
</dbReference>
<gene>
    <name evidence="1" type="ORF">J2X31_002260</name>
</gene>
<reference evidence="1 2" key="1">
    <citation type="submission" date="2023-07" db="EMBL/GenBank/DDBJ databases">
        <title>Sorghum-associated microbial communities from plants grown in Nebraska, USA.</title>
        <authorList>
            <person name="Schachtman D."/>
        </authorList>
    </citation>
    <scope>NUCLEOTIDE SEQUENCE [LARGE SCALE GENOMIC DNA]</scope>
    <source>
        <strain evidence="1 2">3773</strain>
    </source>
</reference>
<keyword evidence="2" id="KW-1185">Reference proteome</keyword>
<accession>A0ABU1TR95</accession>